<reference evidence="2" key="1">
    <citation type="submission" date="2017-09" db="EMBL/GenBank/DDBJ databases">
        <title>Depth-based differentiation of microbial function through sediment-hosted aquifers and enrichment of novel symbionts in the deep terrestrial subsurface.</title>
        <authorList>
            <person name="Probst A.J."/>
            <person name="Ladd B."/>
            <person name="Jarett J.K."/>
            <person name="Geller-Mcgrath D.E."/>
            <person name="Sieber C.M.K."/>
            <person name="Emerson J.B."/>
            <person name="Anantharaman K."/>
            <person name="Thomas B.C."/>
            <person name="Malmstrom R."/>
            <person name="Stieglmeier M."/>
            <person name="Klingl A."/>
            <person name="Woyke T."/>
            <person name="Ryan C.M."/>
            <person name="Banfield J.F."/>
        </authorList>
    </citation>
    <scope>NUCLEOTIDE SEQUENCE [LARGE SCALE GENOMIC DNA]</scope>
</reference>
<feature type="non-terminal residue" evidence="1">
    <location>
        <position position="1"/>
    </location>
</feature>
<dbReference type="AlphaFoldDB" id="A0A2M8G9I7"/>
<comment type="caution">
    <text evidence="1">The sequence shown here is derived from an EMBL/GenBank/DDBJ whole genome shotgun (WGS) entry which is preliminary data.</text>
</comment>
<proteinExistence type="predicted"/>
<evidence type="ECO:0000313" key="1">
    <source>
        <dbReference type="EMBL" id="PJC70180.1"/>
    </source>
</evidence>
<organism evidence="1 2">
    <name type="scientific">Candidatus Tagabacteria bacterium CG_4_8_14_3_um_filter_41_8</name>
    <dbReference type="NCBI Taxonomy" id="1975018"/>
    <lineage>
        <taxon>Bacteria</taxon>
        <taxon>Candidatus Tagaibacteriota</taxon>
    </lineage>
</organism>
<gene>
    <name evidence="1" type="ORF">CO014_00175</name>
</gene>
<dbReference type="EMBL" id="PFQR01000004">
    <property type="protein sequence ID" value="PJC70180.1"/>
    <property type="molecule type" value="Genomic_DNA"/>
</dbReference>
<protein>
    <submittedName>
        <fullName evidence="1">Uncharacterized protein</fullName>
    </submittedName>
</protein>
<name>A0A2M8G9I7_9BACT</name>
<evidence type="ECO:0000313" key="2">
    <source>
        <dbReference type="Proteomes" id="UP000229041"/>
    </source>
</evidence>
<dbReference type="Proteomes" id="UP000229041">
    <property type="component" value="Unassembled WGS sequence"/>
</dbReference>
<sequence length="52" mass="5827">LKKHVNVFSNKELGNILSVLLDAYDTRTIGYLPQLPLELALMKITSENGVKK</sequence>
<accession>A0A2M8G9I7</accession>